<feature type="transmembrane region" description="Helical" evidence="18">
    <location>
        <begin position="128"/>
        <end position="148"/>
    </location>
</feature>
<dbReference type="UniPathway" id="UPA00378"/>
<comment type="caution">
    <text evidence="19">The sequence shown here is derived from an EMBL/GenBank/DDBJ whole genome shotgun (WGS) entry which is preliminary data.</text>
</comment>
<evidence type="ECO:0000256" key="18">
    <source>
        <dbReference type="SAM" id="Phobius"/>
    </source>
</evidence>
<evidence type="ECO:0000256" key="14">
    <source>
        <dbReference type="ARBA" id="ARBA00032130"/>
    </source>
</evidence>
<keyword evidence="11 18" id="KW-0472">Membrane</keyword>
<keyword evidence="9" id="KW-0256">Endoplasmic reticulum</keyword>
<dbReference type="EMBL" id="LXPE01000021">
    <property type="protein sequence ID" value="OBA26209.1"/>
    <property type="molecule type" value="Genomic_DNA"/>
</dbReference>
<evidence type="ECO:0000256" key="15">
    <source>
        <dbReference type="ARBA" id="ARBA00032674"/>
    </source>
</evidence>
<feature type="transmembrane region" description="Helical" evidence="18">
    <location>
        <begin position="367"/>
        <end position="390"/>
    </location>
</feature>
<feature type="transmembrane region" description="Helical" evidence="18">
    <location>
        <begin position="426"/>
        <end position="448"/>
    </location>
</feature>
<dbReference type="InterPro" id="IPR016900">
    <property type="entry name" value="Alg10"/>
</dbReference>
<evidence type="ECO:0000256" key="11">
    <source>
        <dbReference type="ARBA" id="ARBA00023136"/>
    </source>
</evidence>
<dbReference type="GO" id="GO:0106073">
    <property type="term" value="F:dolichyl pyrophosphate Glc2Man9GlcNAc2 alpha-1,2-glucosyltransferase activity"/>
    <property type="evidence" value="ECO:0007669"/>
    <property type="project" value="UniProtKB-EC"/>
</dbReference>
<evidence type="ECO:0000256" key="3">
    <source>
        <dbReference type="ARBA" id="ARBA00010600"/>
    </source>
</evidence>
<protein>
    <recommendedName>
        <fullName evidence="5">Dol-P-Glc:Glc(2)Man(9)GlcNAc(2)-PP-Dol alpha-1,2-glucosyltransferase</fullName>
        <ecNumber evidence="4">2.4.1.256</ecNumber>
    </recommendedName>
    <alternativeName>
        <fullName evidence="15">Alpha-1,2-glucosyltransferase ALG10-A</fullName>
    </alternativeName>
    <alternativeName>
        <fullName evidence="14">Alpha-2-glucosyltransferase ALG10</fullName>
    </alternativeName>
    <alternativeName>
        <fullName evidence="13">Asparagine-linked glycosylation protein 10</fullName>
    </alternativeName>
    <alternativeName>
        <fullName evidence="12">Dolichyl-phosphoglucose-dependent glucosyltransferase ALG10</fullName>
    </alternativeName>
</protein>
<evidence type="ECO:0000256" key="16">
    <source>
        <dbReference type="ARBA" id="ARBA00044727"/>
    </source>
</evidence>
<keyword evidence="20" id="KW-1185">Reference proteome</keyword>
<feature type="non-terminal residue" evidence="19">
    <location>
        <position position="507"/>
    </location>
</feature>
<evidence type="ECO:0000256" key="7">
    <source>
        <dbReference type="ARBA" id="ARBA00022679"/>
    </source>
</evidence>
<dbReference type="GO" id="GO:0005789">
    <property type="term" value="C:endoplasmic reticulum membrane"/>
    <property type="evidence" value="ECO:0007669"/>
    <property type="project" value="UniProtKB-SubCell"/>
</dbReference>
<keyword evidence="8 18" id="KW-0812">Transmembrane</keyword>
<comment type="function">
    <text evidence="16">Dol-P-Glc:Glc(2)Man(9)GlcNAc(2)-PP-Dol alpha-1,2-glucosyltransferase that operates in the biosynthetic pathway of dolichol-linked oligosaccharides, the glycan precursors employed in protein asparagine (N)-glycosylation. The assembly of dolichol-linked oligosaccharides begins on the cytosolic side of the endoplasmic reticulum membrane and finishes in its lumen. The sequential addition of sugars to dolichol pyrophosphate produces dolichol-linked oligosaccharides containing fourteen sugars, including two GlcNAcs, nine mannoses and three glucoses. Once assembled, the oligosaccharide is transferred from the lipid to nascent proteins by oligosaccharyltransferases. In the lumen of the endoplasmic reticulum, adds the third and last glucose residue from dolichyl phosphate glucose (Dol-P-Glc) onto the lipid-linked oligosaccharide intermediate Glc(2)Man(9)GlcNAc(2)-PP-Dol to produce Glc(3)Man(9)GlcNAc(2)-PP-Dol.</text>
</comment>
<evidence type="ECO:0000256" key="9">
    <source>
        <dbReference type="ARBA" id="ARBA00022824"/>
    </source>
</evidence>
<dbReference type="Pfam" id="PF04922">
    <property type="entry name" value="DIE2_ALG10"/>
    <property type="match status" value="1"/>
</dbReference>
<feature type="transmembrane region" description="Helical" evidence="18">
    <location>
        <begin position="212"/>
        <end position="229"/>
    </location>
</feature>
<evidence type="ECO:0000313" key="20">
    <source>
        <dbReference type="Proteomes" id="UP000092321"/>
    </source>
</evidence>
<comment type="pathway">
    <text evidence="2">Protein modification; protein glycosylation.</text>
</comment>
<sequence length="507" mass="61021">FLNIFLLFAITIPYMLIKFYIVNSKILGDNEFIDEIFHIKQSKHYLNMNSIFKVFNFNKFKENYDPKLTTPPGLYYLQFFWNKLLVTPLSYLNITKFKFNEVTILRMTNLICGAIILPLYTYSNLCAMSVICFTIPSLVMFPLLSTYYNLYYTEVWSTFWLLNGLMFAVMPHDENLPEEKETLSEILKLKKRYIWLSSICCLISLFFRQTNVIWTVLIMVITIERHAIIEFDLNDLWYNNYLKMILTGLKHFDTLVLPYCTNFVLFLLFLIKNKSIALGDKSNHVFSLHIMQIFYCFSFITFFSLPLWFNQEFIIKYLIKTFGDIIRVIVTLFYYFFIAMCIRFTTIEHPFLLSDNRHLSFYIFKKILYRNFFTKYFIALPFYHFAWYTVNDLLFESLLHFPDTLNPLKIHKSFELPLMLTHMSKLVYYICIILTLVPTPLFEPRYYIIPYLVWRVFVMPKYGGNIAATLLKEFVWLWLIDLFVFGIFYKVQIFTWTDLSFPQRIIW</sequence>
<evidence type="ECO:0000256" key="10">
    <source>
        <dbReference type="ARBA" id="ARBA00022989"/>
    </source>
</evidence>
<dbReference type="GO" id="GO:0006488">
    <property type="term" value="P:dolichol-linked oligosaccharide biosynthetic process"/>
    <property type="evidence" value="ECO:0007669"/>
    <property type="project" value="InterPro"/>
</dbReference>
<feature type="transmembrane region" description="Helical" evidence="18">
    <location>
        <begin position="104"/>
        <end position="122"/>
    </location>
</feature>
<comment type="subcellular location">
    <subcellularLocation>
        <location evidence="1">Endoplasmic reticulum membrane</location>
        <topology evidence="1">Multi-pass membrane protein</topology>
    </subcellularLocation>
</comment>
<evidence type="ECO:0000256" key="5">
    <source>
        <dbReference type="ARBA" id="ARBA00018512"/>
    </source>
</evidence>
<feature type="transmembrane region" description="Helical" evidence="18">
    <location>
        <begin position="283"/>
        <end position="305"/>
    </location>
</feature>
<evidence type="ECO:0000256" key="2">
    <source>
        <dbReference type="ARBA" id="ARBA00004922"/>
    </source>
</evidence>
<feature type="non-terminal residue" evidence="19">
    <location>
        <position position="1"/>
    </location>
</feature>
<evidence type="ECO:0000313" key="19">
    <source>
        <dbReference type="EMBL" id="OBA26209.1"/>
    </source>
</evidence>
<name>A0A1B7TBT4_9ASCO</name>
<evidence type="ECO:0000256" key="6">
    <source>
        <dbReference type="ARBA" id="ARBA00022676"/>
    </source>
</evidence>
<dbReference type="OrthoDB" id="4769at2759"/>
<accession>A0A1B7TBT4</accession>
<feature type="transmembrane region" description="Helical" evidence="18">
    <location>
        <begin position="249"/>
        <end position="271"/>
    </location>
</feature>
<keyword evidence="10 18" id="KW-1133">Transmembrane helix</keyword>
<keyword evidence="7" id="KW-0808">Transferase</keyword>
<feature type="transmembrane region" description="Helical" evidence="18">
    <location>
        <begin position="325"/>
        <end position="346"/>
    </location>
</feature>
<evidence type="ECO:0000256" key="1">
    <source>
        <dbReference type="ARBA" id="ARBA00004477"/>
    </source>
</evidence>
<dbReference type="AlphaFoldDB" id="A0A1B7TBT4"/>
<keyword evidence="6" id="KW-0328">Glycosyltransferase</keyword>
<dbReference type="Proteomes" id="UP000092321">
    <property type="component" value="Unassembled WGS sequence"/>
</dbReference>
<reference evidence="20" key="1">
    <citation type="journal article" date="2016" name="Proc. Natl. Acad. Sci. U.S.A.">
        <title>Comparative genomics of biotechnologically important yeasts.</title>
        <authorList>
            <person name="Riley R."/>
            <person name="Haridas S."/>
            <person name="Wolfe K.H."/>
            <person name="Lopes M.R."/>
            <person name="Hittinger C.T."/>
            <person name="Goeker M."/>
            <person name="Salamov A.A."/>
            <person name="Wisecaver J.H."/>
            <person name="Long T.M."/>
            <person name="Calvey C.H."/>
            <person name="Aerts A.L."/>
            <person name="Barry K.W."/>
            <person name="Choi C."/>
            <person name="Clum A."/>
            <person name="Coughlan A.Y."/>
            <person name="Deshpande S."/>
            <person name="Douglass A.P."/>
            <person name="Hanson S.J."/>
            <person name="Klenk H.-P."/>
            <person name="LaButti K.M."/>
            <person name="Lapidus A."/>
            <person name="Lindquist E.A."/>
            <person name="Lipzen A.M."/>
            <person name="Meier-Kolthoff J.P."/>
            <person name="Ohm R.A."/>
            <person name="Otillar R.P."/>
            <person name="Pangilinan J.L."/>
            <person name="Peng Y."/>
            <person name="Rokas A."/>
            <person name="Rosa C.A."/>
            <person name="Scheuner C."/>
            <person name="Sibirny A.A."/>
            <person name="Slot J.C."/>
            <person name="Stielow J.B."/>
            <person name="Sun H."/>
            <person name="Kurtzman C.P."/>
            <person name="Blackwell M."/>
            <person name="Grigoriev I.V."/>
            <person name="Jeffries T.W."/>
        </authorList>
    </citation>
    <scope>NUCLEOTIDE SEQUENCE [LARGE SCALE GENOMIC DNA]</scope>
    <source>
        <strain evidence="20">NRRL Y-1626</strain>
    </source>
</reference>
<proteinExistence type="inferred from homology"/>
<comment type="catalytic activity">
    <reaction evidence="17">
        <text>an alpha-D-Glc-(1-&gt;3)-alpha-D-Glc-(1-&gt;3)-alpha-D-Man-(1-&gt;2)-alpha-D-Man-(1-&gt;2)-alpha-D-Man-(1-&gt;3)-[alpha-D-Man-(1-&gt;2)-alpha-D-Man-(1-&gt;3)-[alpha-D-Man-(1-&gt;2)-alpha-D-Man-(1-&gt;6)]-alpha-D-Man-(1-&gt;6)]-beta-D-Man-(1-&gt;4)-beta-D-GlcNAc-(1-&gt;4)-alpha-D-GlcNAc-diphospho-di-trans,poly-cis-dolichol + a di-trans,poly-cis-dolichyl beta-D-glucosyl phosphate = a alpha-D-Glc-(1-&gt;2)-alpha-D-Glc-(1-&gt;3)-alpha-D-Glc-(1-&gt;3)-alpha-D-Man-(1-&gt;2)-alpha-D-Man-(1-&gt;2)-alpha-D-Man-(1-&gt;3)-[alpha-D-Man-(1-&gt;2)-alpha-D-Man-(1-&gt;3)-[alpha-D-Man-(1-&gt;2)-alpha-D-Man-(1-&gt;6)]-alpha-D-Man-(1-&gt;6)]-beta-D-Man-(1-&gt;4)-beta-D-GlcNAc-(1-&gt;4)-alpha-D-GlcNAc-diphospho-di-trans,poly-cis-dolichol + a di-trans,poly-cis-dolichyl phosphate + H(+)</text>
        <dbReference type="Rhea" id="RHEA:29543"/>
        <dbReference type="Rhea" id="RHEA-COMP:19498"/>
        <dbReference type="Rhea" id="RHEA-COMP:19502"/>
        <dbReference type="Rhea" id="RHEA-COMP:19512"/>
        <dbReference type="Rhea" id="RHEA-COMP:19522"/>
        <dbReference type="ChEBI" id="CHEBI:15378"/>
        <dbReference type="ChEBI" id="CHEBI:57525"/>
        <dbReference type="ChEBI" id="CHEBI:57683"/>
        <dbReference type="ChEBI" id="CHEBI:132522"/>
        <dbReference type="ChEBI" id="CHEBI:132523"/>
        <dbReference type="EC" id="2.4.1.256"/>
    </reaction>
    <physiologicalReaction direction="left-to-right" evidence="17">
        <dbReference type="Rhea" id="RHEA:29544"/>
    </physiologicalReaction>
</comment>
<organism evidence="19 20">
    <name type="scientific">Hanseniaspora valbyensis NRRL Y-1626</name>
    <dbReference type="NCBI Taxonomy" id="766949"/>
    <lineage>
        <taxon>Eukaryota</taxon>
        <taxon>Fungi</taxon>
        <taxon>Dikarya</taxon>
        <taxon>Ascomycota</taxon>
        <taxon>Saccharomycotina</taxon>
        <taxon>Saccharomycetes</taxon>
        <taxon>Saccharomycodales</taxon>
        <taxon>Saccharomycodaceae</taxon>
        <taxon>Hanseniaspora</taxon>
    </lineage>
</organism>
<evidence type="ECO:0000256" key="12">
    <source>
        <dbReference type="ARBA" id="ARBA00029647"/>
    </source>
</evidence>
<evidence type="ECO:0000256" key="8">
    <source>
        <dbReference type="ARBA" id="ARBA00022692"/>
    </source>
</evidence>
<feature type="transmembrane region" description="Helical" evidence="18">
    <location>
        <begin position="5"/>
        <end position="22"/>
    </location>
</feature>
<dbReference type="PANTHER" id="PTHR12989:SF10">
    <property type="entry name" value="DOL-P-GLC:GLC(2)MAN(9)GLCNAC(2)-PP-DOL ALPHA-1,2-GLUCOSYLTRANSFERASE-RELATED"/>
    <property type="match status" value="1"/>
</dbReference>
<evidence type="ECO:0000256" key="17">
    <source>
        <dbReference type="ARBA" id="ARBA00048064"/>
    </source>
</evidence>
<dbReference type="EC" id="2.4.1.256" evidence="4"/>
<evidence type="ECO:0000256" key="13">
    <source>
        <dbReference type="ARBA" id="ARBA00032069"/>
    </source>
</evidence>
<dbReference type="PANTHER" id="PTHR12989">
    <property type="entry name" value="ALPHA-1,2-GLUCOSYLTRANSFERASE ALG10"/>
    <property type="match status" value="1"/>
</dbReference>
<gene>
    <name evidence="19" type="ORF">HANVADRAFT_15666</name>
</gene>
<feature type="transmembrane region" description="Helical" evidence="18">
    <location>
        <begin position="469"/>
        <end position="489"/>
    </location>
</feature>
<dbReference type="PIRSF" id="PIRSF028810">
    <property type="entry name" value="Alpha1_2_glucosyltferase_Alg10"/>
    <property type="match status" value="1"/>
</dbReference>
<comment type="similarity">
    <text evidence="3">Belongs to the ALG10 glucosyltransferase family.</text>
</comment>
<evidence type="ECO:0000256" key="4">
    <source>
        <dbReference type="ARBA" id="ARBA00011967"/>
    </source>
</evidence>